<organism evidence="8 9">
    <name type="scientific">Marinobacter halodurans</name>
    <dbReference type="NCBI Taxonomy" id="2528979"/>
    <lineage>
        <taxon>Bacteria</taxon>
        <taxon>Pseudomonadati</taxon>
        <taxon>Pseudomonadota</taxon>
        <taxon>Gammaproteobacteria</taxon>
        <taxon>Pseudomonadales</taxon>
        <taxon>Marinobacteraceae</taxon>
        <taxon>Marinobacter</taxon>
    </lineage>
</organism>
<keyword evidence="5 7" id="KW-0472">Membrane</keyword>
<evidence type="ECO:0000256" key="7">
    <source>
        <dbReference type="HAMAP-Rule" id="MF_01844"/>
    </source>
</evidence>
<comment type="catalytic activity">
    <reaction evidence="7">
        <text>Na(+)(in) + 2 H(+)(out) = Na(+)(out) + 2 H(+)(in)</text>
        <dbReference type="Rhea" id="RHEA:29251"/>
        <dbReference type="ChEBI" id="CHEBI:15378"/>
        <dbReference type="ChEBI" id="CHEBI:29101"/>
    </reaction>
</comment>
<dbReference type="InterPro" id="IPR004670">
    <property type="entry name" value="NhaA"/>
</dbReference>
<dbReference type="Pfam" id="PF06965">
    <property type="entry name" value="Na_H_antiport_1"/>
    <property type="match status" value="1"/>
</dbReference>
<feature type="transmembrane region" description="Helical" evidence="7">
    <location>
        <begin position="172"/>
        <end position="193"/>
    </location>
</feature>
<comment type="subcellular location">
    <subcellularLocation>
        <location evidence="1">Cell inner membrane</location>
        <topology evidence="1">Multi-pass membrane protein</topology>
    </subcellularLocation>
    <subcellularLocation>
        <location evidence="7">Cell membrane</location>
        <topology evidence="7">Multi-pass membrane protein</topology>
    </subcellularLocation>
</comment>
<dbReference type="RefSeq" id="WP_131483805.1">
    <property type="nucleotide sequence ID" value="NZ_SJDL01000046.1"/>
</dbReference>
<dbReference type="PANTHER" id="PTHR30341:SF0">
    <property type="entry name" value="NA(+)_H(+) ANTIPORTER NHAA"/>
    <property type="match status" value="1"/>
</dbReference>
<keyword evidence="7" id="KW-0915">Sodium</keyword>
<feature type="transmembrane region" description="Helical" evidence="7">
    <location>
        <begin position="381"/>
        <end position="403"/>
    </location>
</feature>
<feature type="transmembrane region" description="Helical" evidence="7">
    <location>
        <begin position="83"/>
        <end position="100"/>
    </location>
</feature>
<feature type="transmembrane region" description="Helical" evidence="7">
    <location>
        <begin position="29"/>
        <end position="50"/>
    </location>
</feature>
<keyword evidence="7" id="KW-0813">Transport</keyword>
<feature type="transmembrane region" description="Helical" evidence="7">
    <location>
        <begin position="227"/>
        <end position="256"/>
    </location>
</feature>
<keyword evidence="7" id="KW-0050">Antiport</keyword>
<keyword evidence="4 7" id="KW-1133">Transmembrane helix</keyword>
<evidence type="ECO:0000313" key="9">
    <source>
        <dbReference type="Proteomes" id="UP000313645"/>
    </source>
</evidence>
<evidence type="ECO:0000256" key="4">
    <source>
        <dbReference type="ARBA" id="ARBA00022989"/>
    </source>
</evidence>
<keyword evidence="3 7" id="KW-0812">Transmembrane</keyword>
<keyword evidence="9" id="KW-1185">Reference proteome</keyword>
<dbReference type="Proteomes" id="UP000313645">
    <property type="component" value="Unassembled WGS sequence"/>
</dbReference>
<proteinExistence type="inferred from homology"/>
<evidence type="ECO:0000313" key="8">
    <source>
        <dbReference type="EMBL" id="TBW48717.1"/>
    </source>
</evidence>
<keyword evidence="2 7" id="KW-1003">Cell membrane</keyword>
<dbReference type="EMBL" id="SJDL01000046">
    <property type="protein sequence ID" value="TBW48717.1"/>
    <property type="molecule type" value="Genomic_DNA"/>
</dbReference>
<evidence type="ECO:0000256" key="1">
    <source>
        <dbReference type="ARBA" id="ARBA00004429"/>
    </source>
</evidence>
<name>A0ABY1ZHF3_9GAMM</name>
<dbReference type="PANTHER" id="PTHR30341">
    <property type="entry name" value="SODIUM ION/PROTON ANTIPORTER NHAA-RELATED"/>
    <property type="match status" value="1"/>
</dbReference>
<comment type="similarity">
    <text evidence="7">Belongs to the NhaA Na(+)/H(+) (TC 2.A.33) antiporter family.</text>
</comment>
<feature type="transmembrane region" description="Helical" evidence="7">
    <location>
        <begin position="146"/>
        <end position="165"/>
    </location>
</feature>
<sequence>MNADKKTNQEATRLPKEFIDRLTAPFVRFLHIESASGAILLLFTVAALVLSNSPWADSFEHAWEIHIGIQLGSFDFARSLREWINDGLMTLFFFLVALELKRELILGELNKPRMAALSISAALGGMIVPALIYLALQSGQSGQHGWGTVMATDTAFVIGCLALLGSRIPKSLRVFMLSLAIFDDIGAILVVALGYSSNIIWGALALAALGLVILRVLAMLGFRGFPLYFLVGGLIWLAVDASGIHATITGVILGLMTPARRWVSDERLYAILSQVIAHPVSSDSSADTKDRQTLQVAEIAARETLSPVERLEIGLHPWVGFVIMPLFTFANAGLPLTLNDLGHSVTVAIFLGFVLGKPVGILLFSWLAIRFHIAVRPPELSWRLLAGGSLLAGIGFTMALFIANMAFSESLIDSAKLGIFLASIFSAVAGLTLLMLSPGRGRTHEVGQV</sequence>
<gene>
    <name evidence="7 8" type="primary">nhaA</name>
    <name evidence="8" type="ORF">EZI54_20720</name>
</gene>
<evidence type="ECO:0000256" key="3">
    <source>
        <dbReference type="ARBA" id="ARBA00022692"/>
    </source>
</evidence>
<accession>A0ABY1ZHF3</accession>
<feature type="transmembrane region" description="Helical" evidence="7">
    <location>
        <begin position="112"/>
        <end position="134"/>
    </location>
</feature>
<reference evidence="8 9" key="1">
    <citation type="submission" date="2019-02" db="EMBL/GenBank/DDBJ databases">
        <title>Marinobacter halodurans sp. nov., a marine bacterium isolated from sea tidal flat.</title>
        <authorList>
            <person name="Yoo Y."/>
            <person name="Lee D.W."/>
            <person name="Kim B.S."/>
            <person name="Kim J.-J."/>
        </authorList>
    </citation>
    <scope>NUCLEOTIDE SEQUENCE [LARGE SCALE GENOMIC DNA]</scope>
    <source>
        <strain evidence="8 9">YJ-S3-2</strain>
    </source>
</reference>
<evidence type="ECO:0000256" key="5">
    <source>
        <dbReference type="ARBA" id="ARBA00023136"/>
    </source>
</evidence>
<feature type="transmembrane region" description="Helical" evidence="7">
    <location>
        <begin position="199"/>
        <end position="220"/>
    </location>
</feature>
<comment type="caution">
    <text evidence="8">The sequence shown here is derived from an EMBL/GenBank/DDBJ whole genome shotgun (WGS) entry which is preliminary data.</text>
</comment>
<keyword evidence="6 7" id="KW-0739">Sodium transport</keyword>
<evidence type="ECO:0000256" key="6">
    <source>
        <dbReference type="ARBA" id="ARBA00023201"/>
    </source>
</evidence>
<dbReference type="NCBIfam" id="TIGR00773">
    <property type="entry name" value="NhaA"/>
    <property type="match status" value="1"/>
</dbReference>
<dbReference type="Gene3D" id="1.20.1530.10">
    <property type="entry name" value="Na+/H+ antiporter like domain"/>
    <property type="match status" value="1"/>
</dbReference>
<protein>
    <recommendedName>
        <fullName evidence="7">Na(+)/H(+) antiporter NhaA</fullName>
    </recommendedName>
    <alternativeName>
        <fullName evidence="7">Sodium/proton antiporter NhaA</fullName>
    </alternativeName>
</protein>
<feature type="transmembrane region" description="Helical" evidence="7">
    <location>
        <begin position="415"/>
        <end position="436"/>
    </location>
</feature>
<comment type="function">
    <text evidence="7">Na(+)/H(+) antiporter that extrudes sodium in exchange for external protons.</text>
</comment>
<feature type="transmembrane region" description="Helical" evidence="7">
    <location>
        <begin position="345"/>
        <end position="369"/>
    </location>
</feature>
<dbReference type="InterPro" id="IPR023171">
    <property type="entry name" value="Na/H_antiporter_dom_sf"/>
</dbReference>
<keyword evidence="7" id="KW-0406">Ion transport</keyword>
<evidence type="ECO:0000256" key="2">
    <source>
        <dbReference type="ARBA" id="ARBA00022475"/>
    </source>
</evidence>
<dbReference type="HAMAP" id="MF_01844">
    <property type="entry name" value="NhaA"/>
    <property type="match status" value="1"/>
</dbReference>